<comment type="caution">
    <text evidence="1">The sequence shown here is derived from an EMBL/GenBank/DDBJ whole genome shotgun (WGS) entry which is preliminary data.</text>
</comment>
<gene>
    <name evidence="1" type="ORF">FVP77_15395</name>
</gene>
<evidence type="ECO:0000313" key="2">
    <source>
        <dbReference type="Proteomes" id="UP000321034"/>
    </source>
</evidence>
<dbReference type="Proteomes" id="UP000321034">
    <property type="component" value="Unassembled WGS sequence"/>
</dbReference>
<dbReference type="Pfam" id="PF13196">
    <property type="entry name" value="DUF4012"/>
    <property type="match status" value="1"/>
</dbReference>
<protein>
    <submittedName>
        <fullName evidence="1">DUF4012 domain-containing protein</fullName>
    </submittedName>
</protein>
<proteinExistence type="predicted"/>
<evidence type="ECO:0000313" key="1">
    <source>
        <dbReference type="EMBL" id="TXK10550.1"/>
    </source>
</evidence>
<reference evidence="1 2" key="1">
    <citation type="submission" date="2019-08" db="EMBL/GenBank/DDBJ databases">
        <authorList>
            <person name="Dong K."/>
        </authorList>
    </citation>
    <scope>NUCLEOTIDE SEQUENCE [LARGE SCALE GENOMIC DNA]</scope>
    <source>
        <strain evidence="1 2">JCM14558</strain>
    </source>
</reference>
<dbReference type="AlphaFoldDB" id="A0A5C8HYX0"/>
<sequence>MAYGHLTDAQDAAADVAASLNDPATAADAIAGISADTSAARSLTSDPIWRAAESLPWIGAQLSAVSTVTAAIDDVASSALTPLAEVASSFSVDAIRPRDGAIDVSLFTSLAPAARTGADAIGSAGASVDAIDTSLLIGPLQAPITQAQELLQTTAAGAETLARATELMPAMLGADGPRNYLVIFQNNAEWRSQGGIVGAMAVISTDGGRMSLTAQGSSGDFRRYDSSVVPLSPELLGVYGERPGLYIQNATQVADFALTGQIAKEMWAREFGTQVDGVISLDPVALSYLLTATGPITLPTGDVLTSDNAVDLLLNGVYQRYERPSDQDAFFQAAAAEVFSALSSGAAEPRPLLEALARAGDENRLLLWSARDDDQAILDGTTLQGGLPVTDAAQTAFGVYLNDGTGSKMDYYLAAGAGAGWCTGVDGGSTAEAVVTIRNDAPADAATLPTYITGGGSFGVPEGSARSVAYLYLPAGAELVSSEASNAGATPVFGGGFDTGRQVISWTSELAPGEEATLRVRVKTPQTPQLVMHISPTVNTNETPRVATTCE</sequence>
<keyword evidence="2" id="KW-1185">Reference proteome</keyword>
<dbReference type="EMBL" id="VRSV01000002">
    <property type="protein sequence ID" value="TXK10550.1"/>
    <property type="molecule type" value="Genomic_DNA"/>
</dbReference>
<accession>A0A5C8HYX0</accession>
<dbReference type="OrthoDB" id="3203519at2"/>
<organism evidence="1 2">
    <name type="scientific">Microbacterium hatanonis</name>
    <dbReference type="NCBI Taxonomy" id="404366"/>
    <lineage>
        <taxon>Bacteria</taxon>
        <taxon>Bacillati</taxon>
        <taxon>Actinomycetota</taxon>
        <taxon>Actinomycetes</taxon>
        <taxon>Micrococcales</taxon>
        <taxon>Microbacteriaceae</taxon>
        <taxon>Microbacterium</taxon>
    </lineage>
</organism>
<name>A0A5C8HYX0_9MICO</name>
<dbReference type="InterPro" id="IPR025101">
    <property type="entry name" value="DUF4012"/>
</dbReference>